<evidence type="ECO:0000313" key="2">
    <source>
        <dbReference type="EMBL" id="NMV37213.1"/>
    </source>
</evidence>
<dbReference type="EMBL" id="JABBZM010000003">
    <property type="protein sequence ID" value="NMV37213.1"/>
    <property type="molecule type" value="Genomic_DNA"/>
</dbReference>
<dbReference type="AlphaFoldDB" id="A0A848NW98"/>
<organism evidence="2 3">
    <name type="scientific">Ralstonia insidiosa</name>
    <dbReference type="NCBI Taxonomy" id="190721"/>
    <lineage>
        <taxon>Bacteria</taxon>
        <taxon>Pseudomonadati</taxon>
        <taxon>Pseudomonadota</taxon>
        <taxon>Betaproteobacteria</taxon>
        <taxon>Burkholderiales</taxon>
        <taxon>Burkholderiaceae</taxon>
        <taxon>Ralstonia</taxon>
    </lineage>
</organism>
<dbReference type="RefSeq" id="WP_169339400.1">
    <property type="nucleotide sequence ID" value="NZ_JABBZM010000003.1"/>
</dbReference>
<accession>A0A848NW98</accession>
<evidence type="ECO:0000313" key="3">
    <source>
        <dbReference type="Proteomes" id="UP000575469"/>
    </source>
</evidence>
<comment type="caution">
    <text evidence="2">The sequence shown here is derived from an EMBL/GenBank/DDBJ whole genome shotgun (WGS) entry which is preliminary data.</text>
</comment>
<gene>
    <name evidence="2" type="ORF">HGR00_04765</name>
</gene>
<sequence>MERIKAKIQEGAGRLWKATKIPAMHNGAVQFAVRRNRFRLAAFVKTLPLFVSVVLVLIALTFPLPIADRFLVAVCRVLTALSVLLNYYVAIRDAYAAIRSGS</sequence>
<feature type="transmembrane region" description="Helical" evidence="1">
    <location>
        <begin position="40"/>
        <end position="64"/>
    </location>
</feature>
<feature type="transmembrane region" description="Helical" evidence="1">
    <location>
        <begin position="70"/>
        <end position="89"/>
    </location>
</feature>
<protein>
    <submittedName>
        <fullName evidence="2">Uncharacterized protein</fullName>
    </submittedName>
</protein>
<keyword evidence="1" id="KW-0472">Membrane</keyword>
<proteinExistence type="predicted"/>
<keyword evidence="1" id="KW-1133">Transmembrane helix</keyword>
<name>A0A848NW98_9RALS</name>
<dbReference type="Proteomes" id="UP000575469">
    <property type="component" value="Unassembled WGS sequence"/>
</dbReference>
<evidence type="ECO:0000256" key="1">
    <source>
        <dbReference type="SAM" id="Phobius"/>
    </source>
</evidence>
<keyword evidence="1" id="KW-0812">Transmembrane</keyword>
<reference evidence="2 3" key="1">
    <citation type="submission" date="2020-04" db="EMBL/GenBank/DDBJ databases">
        <title>Ralstonia insidiosa genome sequencing and assembly.</title>
        <authorList>
            <person name="Martins R.C.R."/>
            <person name="Perdigao-Neto L.V."/>
            <person name="Levin A.S.S."/>
            <person name="Costa S.F."/>
        </authorList>
    </citation>
    <scope>NUCLEOTIDE SEQUENCE [LARGE SCALE GENOMIC DNA]</scope>
    <source>
        <strain evidence="2 3">5047</strain>
    </source>
</reference>